<proteinExistence type="predicted"/>
<protein>
    <submittedName>
        <fullName evidence="1">Uncharacterized protein</fullName>
    </submittedName>
</protein>
<evidence type="ECO:0000313" key="2">
    <source>
        <dbReference type="Proteomes" id="UP000479710"/>
    </source>
</evidence>
<keyword evidence="2" id="KW-1185">Reference proteome</keyword>
<reference evidence="1 2" key="1">
    <citation type="submission" date="2019-11" db="EMBL/GenBank/DDBJ databases">
        <title>Whole genome sequence of Oryza granulata.</title>
        <authorList>
            <person name="Li W."/>
        </authorList>
    </citation>
    <scope>NUCLEOTIDE SEQUENCE [LARGE SCALE GENOMIC DNA]</scope>
    <source>
        <strain evidence="2">cv. Menghai</strain>
        <tissue evidence="1">Leaf</tissue>
    </source>
</reference>
<dbReference type="AlphaFoldDB" id="A0A6G1EVB7"/>
<name>A0A6G1EVB7_9ORYZ</name>
<sequence>MRRPRVGAVRKRFLQSQVLGPTQIRIRREETGDKRVGSRGELGNRICRSKYKLIDLRLRIFVSNNGSKTRGFKGRIVLSQVNKVSVKLSSRLKKEAEGRVVRSYPDLG</sequence>
<dbReference type="Proteomes" id="UP000479710">
    <property type="component" value="Unassembled WGS sequence"/>
</dbReference>
<accession>A0A6G1EVB7</accession>
<comment type="caution">
    <text evidence="1">The sequence shown here is derived from an EMBL/GenBank/DDBJ whole genome shotgun (WGS) entry which is preliminary data.</text>
</comment>
<organism evidence="1 2">
    <name type="scientific">Oryza meyeriana var. granulata</name>
    <dbReference type="NCBI Taxonomy" id="110450"/>
    <lineage>
        <taxon>Eukaryota</taxon>
        <taxon>Viridiplantae</taxon>
        <taxon>Streptophyta</taxon>
        <taxon>Embryophyta</taxon>
        <taxon>Tracheophyta</taxon>
        <taxon>Spermatophyta</taxon>
        <taxon>Magnoliopsida</taxon>
        <taxon>Liliopsida</taxon>
        <taxon>Poales</taxon>
        <taxon>Poaceae</taxon>
        <taxon>BOP clade</taxon>
        <taxon>Oryzoideae</taxon>
        <taxon>Oryzeae</taxon>
        <taxon>Oryzinae</taxon>
        <taxon>Oryza</taxon>
        <taxon>Oryza meyeriana</taxon>
    </lineage>
</organism>
<dbReference type="EMBL" id="SPHZ02000002">
    <property type="protein sequence ID" value="KAF0928598.1"/>
    <property type="molecule type" value="Genomic_DNA"/>
</dbReference>
<gene>
    <name evidence="1" type="ORF">E2562_006039</name>
</gene>
<evidence type="ECO:0000313" key="1">
    <source>
        <dbReference type="EMBL" id="KAF0928598.1"/>
    </source>
</evidence>